<dbReference type="InterPro" id="IPR013783">
    <property type="entry name" value="Ig-like_fold"/>
</dbReference>
<dbReference type="Gene3D" id="2.60.40.10">
    <property type="entry name" value="Immunoglobulins"/>
    <property type="match status" value="3"/>
</dbReference>
<dbReference type="PROSITE" id="PS50853">
    <property type="entry name" value="FN3"/>
    <property type="match status" value="2"/>
</dbReference>
<evidence type="ECO:0000259" key="2">
    <source>
        <dbReference type="PROSITE" id="PS50853"/>
    </source>
</evidence>
<dbReference type="InterPro" id="IPR059226">
    <property type="entry name" value="Choice_anch_Q_dom"/>
</dbReference>
<dbReference type="NCBIfam" id="NF041518">
    <property type="entry name" value="choice_anch_Q"/>
    <property type="match status" value="1"/>
</dbReference>
<dbReference type="SUPFAM" id="SSF49265">
    <property type="entry name" value="Fibronectin type III"/>
    <property type="match status" value="2"/>
</dbReference>
<dbReference type="InterPro" id="IPR003961">
    <property type="entry name" value="FN3_dom"/>
</dbReference>
<dbReference type="CDD" id="cd00063">
    <property type="entry name" value="FN3"/>
    <property type="match status" value="3"/>
</dbReference>
<dbReference type="AlphaFoldDB" id="A0A0G1KCS5"/>
<evidence type="ECO:0000256" key="1">
    <source>
        <dbReference type="SAM" id="SignalP"/>
    </source>
</evidence>
<evidence type="ECO:0000313" key="3">
    <source>
        <dbReference type="EMBL" id="KKT81370.1"/>
    </source>
</evidence>
<proteinExistence type="predicted"/>
<feature type="non-terminal residue" evidence="3">
    <location>
        <position position="1139"/>
    </location>
</feature>
<dbReference type="InterPro" id="IPR036116">
    <property type="entry name" value="FN3_sf"/>
</dbReference>
<feature type="signal peptide" evidence="1">
    <location>
        <begin position="1"/>
        <end position="23"/>
    </location>
</feature>
<dbReference type="SMART" id="SM00060">
    <property type="entry name" value="FN3"/>
    <property type="match status" value="2"/>
</dbReference>
<dbReference type="InterPro" id="IPR011050">
    <property type="entry name" value="Pectin_lyase_fold/virulence"/>
</dbReference>
<accession>A0A0G1KCS5</accession>
<reference evidence="3 4" key="1">
    <citation type="journal article" date="2015" name="Nature">
        <title>rRNA introns, odd ribosomes, and small enigmatic genomes across a large radiation of phyla.</title>
        <authorList>
            <person name="Brown C.T."/>
            <person name="Hug L.A."/>
            <person name="Thomas B.C."/>
            <person name="Sharon I."/>
            <person name="Castelle C.J."/>
            <person name="Singh A."/>
            <person name="Wilkins M.J."/>
            <person name="Williams K.H."/>
            <person name="Banfield J.F."/>
        </authorList>
    </citation>
    <scope>NUCLEOTIDE SEQUENCE [LARGE SCALE GENOMIC DNA]</scope>
</reference>
<organism evidence="3 4">
    <name type="scientific">Candidatus Azambacteria bacterium GW2011_GWA1_44_9</name>
    <dbReference type="NCBI Taxonomy" id="1618610"/>
    <lineage>
        <taxon>Bacteria</taxon>
        <taxon>Candidatus Azamiibacteriota</taxon>
    </lineage>
</organism>
<feature type="domain" description="Fibronectin type-III" evidence="2">
    <location>
        <begin position="347"/>
        <end position="432"/>
    </location>
</feature>
<gene>
    <name evidence="3" type="ORF">UW78_C0011G0001</name>
</gene>
<feature type="domain" description="Fibronectin type-III" evidence="2">
    <location>
        <begin position="441"/>
        <end position="526"/>
    </location>
</feature>
<protein>
    <recommendedName>
        <fullName evidence="2">Fibronectin type-III domain-containing protein</fullName>
    </recommendedName>
</protein>
<sequence>MSIKHLRFLPFLFLFLIPNLSSAATESIRVIRQDCTGYSNCYTSLSAWEAGEQRDLTATDEIAVARIEGVWTNPDTTAVTIDGWTTDATRYIRIYTTLEARHGGVWSDAKYRLSVNVWNSIAIDNKEDYTKIEGLQILHSAGGGSSAGISSILFAGVTVKDSIVRKSSVVAGEGVKIIGTNIANAFVVNTVVSGGWDYGIDIATNGGYGYAYNTTSYGNNYGYNGFHTQNLKNCIGAGNTIADFARVSSYPVNITNCASSDATAGTFSGTGTRVNQTFSFIDPVNGNFHLSSSDTGAKNYGTDLSTDFNLSFSTDIDGETRTGYWDIGADETSGGGAPVADTTAPSIPTNLLATVVSPSQVNLTWSASTDNTGVTGYRIYRNGTQITTTTGTTYSNTGLSASTLYTYTVSAYDLAGNVSPQSTGASATTQNLSADTTAPSIPTNLLATVVSPSQVNLSWSASTDSTGVTGYRIYRDGTQITTTTGITYSNTGLSASTLYTYTVSAYDAATNASAQSTGASATTQTATTVTTTGAPVLNFSDIISGPKTGNTDGLGSGAIVSIWGNSLGSSQGTSQVYVGGVPASHIYYWGNADGNPNAGPADLYTYHKMQTISFAIPANAPDGLTNISVMVNGVQSNTLPFTVRAGNIYFIKTGGNNTGAGTWQTPWGTFMENGNSRMTNGDILYVVGAFNSTGGVNGLLIRYNDFQNTAERPTAVIGYPGSTAYLNGSSNGIGVWGSPPYPQYWVFSKLKVETMETGISSIKGMRAIANEITGPLASGQSGAISGSKDGTSGVKSFGNYIHDFGLNSYDIRLHHVFYLSNRDGTPNEAYELGWNYLLNNHARGGLHNYDEGICGDFTGIIKVHNNVVVNQAGTSFDVGGSGGGYDGTGCLKVPFEVYNNLFIKSGQTPFNDPAISVTYSGTKSHIKFYNNTIYGWGSSEAVYIQDNGSATWNFGGTFEWINNIVVDTDNLPYSHSVYYKTPSVSSNNIWYNGGDGNPSSVPAWDPTASSANPLFVNPSVGDFTLQSISSAINAGSSLVSSLVTRDYFGISRPQGSAYDIGAFEYCTNCTTTTTTTQPTGDTTAPSIPTNLLATVVSPSQINLSWSASTDNTAVTGYRIYRNGTQITTTTGTTYSNTGL</sequence>
<dbReference type="EMBL" id="LCJQ01000011">
    <property type="protein sequence ID" value="KKT81370.1"/>
    <property type="molecule type" value="Genomic_DNA"/>
</dbReference>
<dbReference type="SUPFAM" id="SSF51126">
    <property type="entry name" value="Pectin lyase-like"/>
    <property type="match status" value="2"/>
</dbReference>
<feature type="chain" id="PRO_5002538044" description="Fibronectin type-III domain-containing protein" evidence="1">
    <location>
        <begin position="24"/>
        <end position="1139"/>
    </location>
</feature>
<comment type="caution">
    <text evidence="3">The sequence shown here is derived from an EMBL/GenBank/DDBJ whole genome shotgun (WGS) entry which is preliminary data.</text>
</comment>
<dbReference type="InterPro" id="IPR012334">
    <property type="entry name" value="Pectin_lyas_fold"/>
</dbReference>
<name>A0A0G1KCS5_9BACT</name>
<dbReference type="Proteomes" id="UP000034595">
    <property type="component" value="Unassembled WGS sequence"/>
</dbReference>
<evidence type="ECO:0000313" key="4">
    <source>
        <dbReference type="Proteomes" id="UP000034595"/>
    </source>
</evidence>
<keyword evidence="1" id="KW-0732">Signal</keyword>
<dbReference type="Gene3D" id="2.160.20.10">
    <property type="entry name" value="Single-stranded right-handed beta-helix, Pectin lyase-like"/>
    <property type="match status" value="1"/>
</dbReference>
<dbReference type="InterPro" id="IPR006626">
    <property type="entry name" value="PbH1"/>
</dbReference>
<dbReference type="Pfam" id="PF00041">
    <property type="entry name" value="fn3"/>
    <property type="match status" value="2"/>
</dbReference>
<dbReference type="SMART" id="SM00710">
    <property type="entry name" value="PbH1"/>
    <property type="match status" value="5"/>
</dbReference>